<evidence type="ECO:0000256" key="7">
    <source>
        <dbReference type="ARBA" id="ARBA00023163"/>
    </source>
</evidence>
<evidence type="ECO:0000256" key="9">
    <source>
        <dbReference type="PROSITE-ProRule" id="PRU00042"/>
    </source>
</evidence>
<feature type="domain" description="C2H2-type" evidence="11">
    <location>
        <begin position="191"/>
        <end position="218"/>
    </location>
</feature>
<evidence type="ECO:0000256" key="6">
    <source>
        <dbReference type="ARBA" id="ARBA00023015"/>
    </source>
</evidence>
<dbReference type="Pfam" id="PF07776">
    <property type="entry name" value="zf-AD"/>
    <property type="match status" value="1"/>
</dbReference>
<feature type="binding site" evidence="10">
    <location>
        <position position="13"/>
    </location>
    <ligand>
        <name>Zn(2+)</name>
        <dbReference type="ChEBI" id="CHEBI:29105"/>
    </ligand>
</feature>
<keyword evidence="2 10" id="KW-0479">Metal-binding</keyword>
<feature type="domain" description="ZAD" evidence="12">
    <location>
        <begin position="11"/>
        <end position="80"/>
    </location>
</feature>
<keyword evidence="14" id="KW-1185">Reference proteome</keyword>
<dbReference type="InterPro" id="IPR012934">
    <property type="entry name" value="Znf_AD"/>
</dbReference>
<dbReference type="PROSITE" id="PS51915">
    <property type="entry name" value="ZAD"/>
    <property type="match status" value="1"/>
</dbReference>
<evidence type="ECO:0000313" key="14">
    <source>
        <dbReference type="Proteomes" id="UP001458880"/>
    </source>
</evidence>
<dbReference type="GO" id="GO:0005634">
    <property type="term" value="C:nucleus"/>
    <property type="evidence" value="ECO:0007669"/>
    <property type="project" value="UniProtKB-SubCell"/>
</dbReference>
<dbReference type="SUPFAM" id="SSF57667">
    <property type="entry name" value="beta-beta-alpha zinc fingers"/>
    <property type="match status" value="3"/>
</dbReference>
<keyword evidence="5 10" id="KW-0862">Zinc</keyword>
<dbReference type="SUPFAM" id="SSF57716">
    <property type="entry name" value="Glucocorticoid receptor-like (DNA-binding domain)"/>
    <property type="match status" value="1"/>
</dbReference>
<name>A0AAW1N027_POPJA</name>
<dbReference type="SMART" id="SM00868">
    <property type="entry name" value="zf-AD"/>
    <property type="match status" value="1"/>
</dbReference>
<dbReference type="Gene3D" id="3.30.160.60">
    <property type="entry name" value="Classic Zinc Finger"/>
    <property type="match status" value="5"/>
</dbReference>
<organism evidence="13 14">
    <name type="scientific">Popillia japonica</name>
    <name type="common">Japanese beetle</name>
    <dbReference type="NCBI Taxonomy" id="7064"/>
    <lineage>
        <taxon>Eukaryota</taxon>
        <taxon>Metazoa</taxon>
        <taxon>Ecdysozoa</taxon>
        <taxon>Arthropoda</taxon>
        <taxon>Hexapoda</taxon>
        <taxon>Insecta</taxon>
        <taxon>Pterygota</taxon>
        <taxon>Neoptera</taxon>
        <taxon>Endopterygota</taxon>
        <taxon>Coleoptera</taxon>
        <taxon>Polyphaga</taxon>
        <taxon>Scarabaeiformia</taxon>
        <taxon>Scarabaeidae</taxon>
        <taxon>Rutelinae</taxon>
        <taxon>Popillia</taxon>
    </lineage>
</organism>
<feature type="binding site" evidence="10">
    <location>
        <position position="16"/>
    </location>
    <ligand>
        <name>Zn(2+)</name>
        <dbReference type="ChEBI" id="CHEBI:29105"/>
    </ligand>
</feature>
<dbReference type="FunFam" id="3.30.160.60:FF:000597">
    <property type="entry name" value="zinc finger protein 236 isoform X3"/>
    <property type="match status" value="1"/>
</dbReference>
<evidence type="ECO:0000256" key="3">
    <source>
        <dbReference type="ARBA" id="ARBA00022737"/>
    </source>
</evidence>
<evidence type="ECO:0000259" key="12">
    <source>
        <dbReference type="PROSITE" id="PS51915"/>
    </source>
</evidence>
<evidence type="ECO:0000256" key="5">
    <source>
        <dbReference type="ARBA" id="ARBA00022833"/>
    </source>
</evidence>
<comment type="subcellular location">
    <subcellularLocation>
        <location evidence="1">Nucleus</location>
    </subcellularLocation>
</comment>
<dbReference type="GO" id="GO:0003677">
    <property type="term" value="F:DNA binding"/>
    <property type="evidence" value="ECO:0007669"/>
    <property type="project" value="UniProtKB-KW"/>
</dbReference>
<feature type="binding site" evidence="10">
    <location>
        <position position="56"/>
    </location>
    <ligand>
        <name>Zn(2+)</name>
        <dbReference type="ChEBI" id="CHEBI:29105"/>
    </ligand>
</feature>
<dbReference type="FunFam" id="3.30.160.60:FF:000309">
    <property type="entry name" value="zinc finger X-chromosomal protein-like"/>
    <property type="match status" value="1"/>
</dbReference>
<feature type="binding site" evidence="10">
    <location>
        <position position="53"/>
    </location>
    <ligand>
        <name>Zn(2+)</name>
        <dbReference type="ChEBI" id="CHEBI:29105"/>
    </ligand>
</feature>
<dbReference type="PANTHER" id="PTHR24394">
    <property type="entry name" value="ZINC FINGER PROTEIN"/>
    <property type="match status" value="1"/>
</dbReference>
<evidence type="ECO:0000256" key="1">
    <source>
        <dbReference type="ARBA" id="ARBA00004123"/>
    </source>
</evidence>
<reference evidence="13 14" key="1">
    <citation type="journal article" date="2024" name="BMC Genomics">
        <title>De novo assembly and annotation of Popillia japonica's genome with initial clues to its potential as an invasive pest.</title>
        <authorList>
            <person name="Cucini C."/>
            <person name="Boschi S."/>
            <person name="Funari R."/>
            <person name="Cardaioli E."/>
            <person name="Iannotti N."/>
            <person name="Marturano G."/>
            <person name="Paoli F."/>
            <person name="Bruttini M."/>
            <person name="Carapelli A."/>
            <person name="Frati F."/>
            <person name="Nardi F."/>
        </authorList>
    </citation>
    <scope>NUCLEOTIDE SEQUENCE [LARGE SCALE GENOMIC DNA]</scope>
    <source>
        <strain evidence="13">DMR45628</strain>
    </source>
</reference>
<evidence type="ECO:0000259" key="11">
    <source>
        <dbReference type="PROSITE" id="PS50157"/>
    </source>
</evidence>
<dbReference type="PROSITE" id="PS50157">
    <property type="entry name" value="ZINC_FINGER_C2H2_2"/>
    <property type="match status" value="5"/>
</dbReference>
<dbReference type="AlphaFoldDB" id="A0AAW1N027"/>
<dbReference type="SMART" id="SM00355">
    <property type="entry name" value="ZnF_C2H2"/>
    <property type="match status" value="5"/>
</dbReference>
<feature type="domain" description="C2H2-type" evidence="11">
    <location>
        <begin position="130"/>
        <end position="157"/>
    </location>
</feature>
<keyword evidence="6" id="KW-0805">Transcription regulation</keyword>
<keyword evidence="7" id="KW-0804">Transcription</keyword>
<gene>
    <name evidence="13" type="ORF">QE152_g3495</name>
</gene>
<keyword evidence="8" id="KW-0539">Nucleus</keyword>
<dbReference type="Pfam" id="PF00096">
    <property type="entry name" value="zf-C2H2"/>
    <property type="match status" value="3"/>
</dbReference>
<dbReference type="PROSITE" id="PS00028">
    <property type="entry name" value="ZINC_FINGER_C2H2_1"/>
    <property type="match status" value="4"/>
</dbReference>
<keyword evidence="3" id="KW-0677">Repeat</keyword>
<evidence type="ECO:0000256" key="10">
    <source>
        <dbReference type="PROSITE-ProRule" id="PRU01263"/>
    </source>
</evidence>
<proteinExistence type="predicted"/>
<evidence type="ECO:0000313" key="13">
    <source>
        <dbReference type="EMBL" id="KAK9753354.1"/>
    </source>
</evidence>
<feature type="domain" description="C2H2-type" evidence="11">
    <location>
        <begin position="247"/>
        <end position="274"/>
    </location>
</feature>
<dbReference type="FunFam" id="3.30.160.60:FF:002343">
    <property type="entry name" value="Zinc finger protein 33A"/>
    <property type="match status" value="1"/>
</dbReference>
<protein>
    <submittedName>
        <fullName evidence="13">Zinc finger, C2H2 type</fullName>
    </submittedName>
</protein>
<dbReference type="Pfam" id="PF13912">
    <property type="entry name" value="zf-C2H2_6"/>
    <property type="match status" value="1"/>
</dbReference>
<dbReference type="Proteomes" id="UP001458880">
    <property type="component" value="Unassembled WGS sequence"/>
</dbReference>
<dbReference type="InterPro" id="IPR013087">
    <property type="entry name" value="Znf_C2H2_type"/>
</dbReference>
<comment type="caution">
    <text evidence="13">The sequence shown here is derived from an EMBL/GenBank/DDBJ whole genome shotgun (WGS) entry which is preliminary data.</text>
</comment>
<dbReference type="Gene3D" id="3.40.1800.20">
    <property type="match status" value="1"/>
</dbReference>
<dbReference type="EMBL" id="JASPKY010000014">
    <property type="protein sequence ID" value="KAK9753354.1"/>
    <property type="molecule type" value="Genomic_DNA"/>
</dbReference>
<evidence type="ECO:0000256" key="4">
    <source>
        <dbReference type="ARBA" id="ARBA00022771"/>
    </source>
</evidence>
<evidence type="ECO:0000256" key="8">
    <source>
        <dbReference type="ARBA" id="ARBA00023242"/>
    </source>
</evidence>
<dbReference type="InterPro" id="IPR036236">
    <property type="entry name" value="Znf_C2H2_sf"/>
</dbReference>
<evidence type="ECO:0000256" key="2">
    <source>
        <dbReference type="ARBA" id="ARBA00022723"/>
    </source>
</evidence>
<sequence length="343" mass="39471">MESDIHYNIDKICRACLEEEQNMYSLFEEDYGNIFSSCTSLPVDSSNMPSQICNKCKTNMSIAYNFKQTCLKSQQILEQYSEQCKLEELKNLTKTSDEFIDDPEYVEEIKLVSCVSKRKKGKHVQLNQTFKCSLCPESFELECDLETHLISHPEDEDDPLCTICNKSFSDSFAHSFVLTKHLRIHTGERPYLCSICGKSFSQSQYVSIHMRQHTGELPFVCKVCNKGFSQNNQLEMHMRIHTGDKPYMCATCGKGFARSGDLSIHMRSHTGEKPYICEMCPKRFAICSYKRAATHFWSVGCPIRYLIVGLQYARIKGLPHTSYIWIRLSVTIVGLGHLMLRYL</sequence>
<dbReference type="PANTHER" id="PTHR24394:SF48">
    <property type="entry name" value="ZINC FINGER PROTEIN 771"/>
    <property type="match status" value="1"/>
</dbReference>
<dbReference type="GO" id="GO:0008270">
    <property type="term" value="F:zinc ion binding"/>
    <property type="evidence" value="ECO:0007669"/>
    <property type="project" value="UniProtKB-UniRule"/>
</dbReference>
<keyword evidence="4 9" id="KW-0863">Zinc-finger</keyword>
<accession>A0AAW1N027</accession>
<feature type="domain" description="C2H2-type" evidence="11">
    <location>
        <begin position="219"/>
        <end position="246"/>
    </location>
</feature>
<feature type="domain" description="C2H2-type" evidence="11">
    <location>
        <begin position="162"/>
        <end position="190"/>
    </location>
</feature>
<dbReference type="GO" id="GO:0000981">
    <property type="term" value="F:DNA-binding transcription factor activity, RNA polymerase II-specific"/>
    <property type="evidence" value="ECO:0007669"/>
    <property type="project" value="TreeGrafter"/>
</dbReference>